<accession>A0A3N5BMT1</accession>
<evidence type="ECO:0000313" key="4">
    <source>
        <dbReference type="Proteomes" id="UP000277108"/>
    </source>
</evidence>
<comment type="caution">
    <text evidence="3">The sequence shown here is derived from an EMBL/GenBank/DDBJ whole genome shotgun (WGS) entry which is preliminary data.</text>
</comment>
<keyword evidence="1" id="KW-0813">Transport</keyword>
<protein>
    <submittedName>
        <fullName evidence="3">ABC-type cobalamin/Fe3+-siderophores transport system ATPase subunit</fullName>
    </submittedName>
</protein>
<dbReference type="GO" id="GO:0005524">
    <property type="term" value="F:ATP binding"/>
    <property type="evidence" value="ECO:0007669"/>
    <property type="project" value="InterPro"/>
</dbReference>
<keyword evidence="4" id="KW-1185">Reference proteome</keyword>
<dbReference type="AlphaFoldDB" id="A0A3N5BMT1"/>
<dbReference type="SUPFAM" id="SSF52540">
    <property type="entry name" value="P-loop containing nucleoside triphosphate hydrolases"/>
    <property type="match status" value="1"/>
</dbReference>
<dbReference type="GO" id="GO:0016887">
    <property type="term" value="F:ATP hydrolysis activity"/>
    <property type="evidence" value="ECO:0007669"/>
    <property type="project" value="InterPro"/>
</dbReference>
<name>A0A3N5BMT1_9BACL</name>
<dbReference type="InterPro" id="IPR050153">
    <property type="entry name" value="Metal_Ion_Import_ABC"/>
</dbReference>
<dbReference type="InterPro" id="IPR027417">
    <property type="entry name" value="P-loop_NTPase"/>
</dbReference>
<dbReference type="EMBL" id="RKRK01000003">
    <property type="protein sequence ID" value="RPF56460.1"/>
    <property type="molecule type" value="Genomic_DNA"/>
</dbReference>
<evidence type="ECO:0000313" key="3">
    <source>
        <dbReference type="EMBL" id="RPF56460.1"/>
    </source>
</evidence>
<dbReference type="PANTHER" id="PTHR42734">
    <property type="entry name" value="METAL TRANSPORT SYSTEM ATP-BINDING PROTEIN TM_0124-RELATED"/>
    <property type="match status" value="1"/>
</dbReference>
<dbReference type="Proteomes" id="UP000277108">
    <property type="component" value="Unassembled WGS sequence"/>
</dbReference>
<dbReference type="Pfam" id="PF00005">
    <property type="entry name" value="ABC_tran"/>
    <property type="match status" value="1"/>
</dbReference>
<dbReference type="PROSITE" id="PS50893">
    <property type="entry name" value="ABC_TRANSPORTER_2"/>
    <property type="match status" value="1"/>
</dbReference>
<organism evidence="3 4">
    <name type="scientific">Abyssicoccus albus</name>
    <dbReference type="NCBI Taxonomy" id="1817405"/>
    <lineage>
        <taxon>Bacteria</taxon>
        <taxon>Bacillati</taxon>
        <taxon>Bacillota</taxon>
        <taxon>Bacilli</taxon>
        <taxon>Bacillales</taxon>
        <taxon>Abyssicoccaceae</taxon>
    </lineage>
</organism>
<evidence type="ECO:0000256" key="1">
    <source>
        <dbReference type="ARBA" id="ARBA00022448"/>
    </source>
</evidence>
<reference evidence="3 4" key="1">
    <citation type="submission" date="2018-11" db="EMBL/GenBank/DDBJ databases">
        <title>Genomic Encyclopedia of Type Strains, Phase IV (KMG-IV): sequencing the most valuable type-strain genomes for metagenomic binning, comparative biology and taxonomic classification.</title>
        <authorList>
            <person name="Goeker M."/>
        </authorList>
    </citation>
    <scope>NUCLEOTIDE SEQUENCE [LARGE SCALE GENOMIC DNA]</scope>
    <source>
        <strain evidence="3 4">DSM 29158</strain>
    </source>
</reference>
<gene>
    <name evidence="3" type="ORF">EDD62_1096</name>
</gene>
<sequence length="228" mass="26551">MIIHHLNDDKSKLPIELTGFENMTTKPQGMHAIIGPNGAGKSTLLKALTFYHHKPSLSYESKSIVNHNIHKMIAYMPQQQNRLHISIVDFLKLVKRKISFQDTEQLLAQFNINKTPYDSVHTTSGGEFRLLCYIQTFLQPTPIMFLDEPLTSLDVHHQLALLNHIKKESQSREIWVVLHEWPLYLHHFDSVIAINQSHLEWHKNITEIEPIDLEQLFQININDVNFHL</sequence>
<dbReference type="Gene3D" id="3.40.50.300">
    <property type="entry name" value="P-loop containing nucleotide triphosphate hydrolases"/>
    <property type="match status" value="1"/>
</dbReference>
<proteinExistence type="predicted"/>
<dbReference type="OrthoDB" id="2388170at2"/>
<feature type="domain" description="ABC transporter" evidence="2">
    <location>
        <begin position="3"/>
        <end position="221"/>
    </location>
</feature>
<dbReference type="RefSeq" id="WP_123807841.1">
    <property type="nucleotide sequence ID" value="NZ_RKRK01000003.1"/>
</dbReference>
<evidence type="ECO:0000259" key="2">
    <source>
        <dbReference type="PROSITE" id="PS50893"/>
    </source>
</evidence>
<dbReference type="InterPro" id="IPR003439">
    <property type="entry name" value="ABC_transporter-like_ATP-bd"/>
</dbReference>